<comment type="similarity">
    <text evidence="3 13">Belongs to the peptidase M24B family.</text>
</comment>
<dbReference type="FunFam" id="3.90.230.10:FF:000002">
    <property type="entry name" value="Xaa-Pro aminopeptidase 3"/>
    <property type="match status" value="1"/>
</dbReference>
<comment type="cofactor">
    <cofactor evidence="2">
        <name>Mn(2+)</name>
        <dbReference type="ChEBI" id="CHEBI:29035"/>
    </cofactor>
</comment>
<dbReference type="InterPro" id="IPR000994">
    <property type="entry name" value="Pept_M24"/>
</dbReference>
<dbReference type="CDD" id="cd01087">
    <property type="entry name" value="Prolidase"/>
    <property type="match status" value="1"/>
</dbReference>
<dbReference type="Gene3D" id="3.40.350.10">
    <property type="entry name" value="Creatinase/prolidase N-terminal domain"/>
    <property type="match status" value="1"/>
</dbReference>
<evidence type="ECO:0000256" key="3">
    <source>
        <dbReference type="ARBA" id="ARBA00008766"/>
    </source>
</evidence>
<evidence type="ECO:0000256" key="5">
    <source>
        <dbReference type="ARBA" id="ARBA00022670"/>
    </source>
</evidence>
<evidence type="ECO:0000256" key="8">
    <source>
        <dbReference type="ARBA" id="ARBA00023049"/>
    </source>
</evidence>
<dbReference type="SMART" id="SM01011">
    <property type="entry name" value="AMP_N"/>
    <property type="match status" value="1"/>
</dbReference>
<name>A0A210RVR0_9BURK</name>
<dbReference type="GO" id="GO:0006508">
    <property type="term" value="P:proteolysis"/>
    <property type="evidence" value="ECO:0007669"/>
    <property type="project" value="UniProtKB-KW"/>
</dbReference>
<accession>A0A210RVR0</accession>
<evidence type="ECO:0000256" key="9">
    <source>
        <dbReference type="ARBA" id="ARBA00023211"/>
    </source>
</evidence>
<evidence type="ECO:0000256" key="6">
    <source>
        <dbReference type="ARBA" id="ARBA00022723"/>
    </source>
</evidence>
<keyword evidence="16" id="KW-1185">Reference proteome</keyword>
<dbReference type="SUPFAM" id="SSF55920">
    <property type="entry name" value="Creatinase/aminopeptidase"/>
    <property type="match status" value="1"/>
</dbReference>
<dbReference type="Proteomes" id="UP000196880">
    <property type="component" value="Unassembled WGS sequence"/>
</dbReference>
<evidence type="ECO:0000256" key="4">
    <source>
        <dbReference type="ARBA" id="ARBA00012574"/>
    </source>
</evidence>
<keyword evidence="7" id="KW-0378">Hydrolase</keyword>
<dbReference type="Gene3D" id="3.90.230.10">
    <property type="entry name" value="Creatinase/methionine aminopeptidase superfamily"/>
    <property type="match status" value="1"/>
</dbReference>
<dbReference type="InterPro" id="IPR036005">
    <property type="entry name" value="Creatinase/aminopeptidase-like"/>
</dbReference>
<dbReference type="EC" id="3.4.11.9" evidence="4"/>
<evidence type="ECO:0000256" key="12">
    <source>
        <dbReference type="ARBA" id="ARBA00081411"/>
    </source>
</evidence>
<sequence>MQLMNNKIYQERRNALAKQIHAKTGSGVAVISTAPEVARNRDSEFPYRHDSDFFYLTGFEEPGATLVMAVKASGKDYEVQSHLFCRPKDPEREIWDGIRLGPEAAPTVLGVEYAHSNQELDRKLGELLADQDAVYIRLAESAEADRRLRHWMKQVRGQARSGINPPSEFHDVEAFIHEMRLFKDSQEIDTMRRAAAISARAHIRAMQVCKPGIREYQLEAELLHEFRNSGAQSVAYNSIVAGGANSCILHYRAGSTELRSGDLCLIDAGCELDGYASDITRTFPVNGKFSGPQRALYDITLAAQEAAIAVAKPGNTFMQPHEAALKILTQGLLDEKLLKLSELGSLENAIETGAYRRFYMHRTSHWLGMDVHDVGSYREPTEGSSKEDKPWRILKSGMVITIEPGLYIRPADDIDEAFWNIGIRIEDDAVINSSGCELISRGVPVKADEIEAIMKHA</sequence>
<dbReference type="Pfam" id="PF05195">
    <property type="entry name" value="AMP_N"/>
    <property type="match status" value="1"/>
</dbReference>
<comment type="catalytic activity">
    <reaction evidence="1">
        <text>Release of any N-terminal amino acid, including proline, that is linked to proline, even from a dipeptide or tripeptide.</text>
        <dbReference type="EC" id="3.4.11.9"/>
    </reaction>
</comment>
<evidence type="ECO:0000313" key="15">
    <source>
        <dbReference type="EMBL" id="OWF65007.1"/>
    </source>
</evidence>
<keyword evidence="9" id="KW-0464">Manganese</keyword>
<dbReference type="OrthoDB" id="9806388at2"/>
<dbReference type="AlphaFoldDB" id="A0A210RVR0"/>
<dbReference type="GO" id="GO:0030145">
    <property type="term" value="F:manganese ion binding"/>
    <property type="evidence" value="ECO:0007669"/>
    <property type="project" value="InterPro"/>
</dbReference>
<protein>
    <recommendedName>
        <fullName evidence="10">Xaa-Pro aminopeptidase</fullName>
        <ecNumber evidence="4">3.4.11.9</ecNumber>
    </recommendedName>
    <alternativeName>
        <fullName evidence="11">Aminopeptidase P II</fullName>
    </alternativeName>
    <alternativeName>
        <fullName evidence="12">X-Pro aminopeptidase</fullName>
    </alternativeName>
</protein>
<proteinExistence type="inferred from homology"/>
<dbReference type="PROSITE" id="PS00491">
    <property type="entry name" value="PROLINE_PEPTIDASE"/>
    <property type="match status" value="1"/>
</dbReference>
<dbReference type="PANTHER" id="PTHR43226:SF4">
    <property type="entry name" value="XAA-PRO AMINOPEPTIDASE 3"/>
    <property type="match status" value="1"/>
</dbReference>
<dbReference type="InterPro" id="IPR001131">
    <property type="entry name" value="Peptidase_M24B_aminopep-P_CS"/>
</dbReference>
<reference evidence="15 16" key="1">
    <citation type="submission" date="2017-03" db="EMBL/GenBank/DDBJ databases">
        <title>New species Polynucleobacter sp. MWH-EgelM1-30-B4.</title>
        <authorList>
            <person name="Hahn M.W."/>
        </authorList>
    </citation>
    <scope>NUCLEOTIDE SEQUENCE [LARGE SCALE GENOMIC DNA]</scope>
    <source>
        <strain evidence="15 16">MWH-EgelM1-30-B4</strain>
    </source>
</reference>
<dbReference type="GO" id="GO:0005829">
    <property type="term" value="C:cytosol"/>
    <property type="evidence" value="ECO:0007669"/>
    <property type="project" value="TreeGrafter"/>
</dbReference>
<dbReference type="NCBIfam" id="NF008131">
    <property type="entry name" value="PRK10879.1"/>
    <property type="match status" value="1"/>
</dbReference>
<dbReference type="InterPro" id="IPR007865">
    <property type="entry name" value="Aminopep_P_N"/>
</dbReference>
<evidence type="ECO:0000256" key="13">
    <source>
        <dbReference type="RuleBase" id="RU000590"/>
    </source>
</evidence>
<dbReference type="GO" id="GO:0070006">
    <property type="term" value="F:metalloaminopeptidase activity"/>
    <property type="evidence" value="ECO:0007669"/>
    <property type="project" value="InterPro"/>
</dbReference>
<dbReference type="Pfam" id="PF00557">
    <property type="entry name" value="Peptidase_M24"/>
    <property type="match status" value="1"/>
</dbReference>
<keyword evidence="5" id="KW-0645">Protease</keyword>
<evidence type="ECO:0000313" key="16">
    <source>
        <dbReference type="Proteomes" id="UP000196880"/>
    </source>
</evidence>
<keyword evidence="15" id="KW-0031">Aminopeptidase</keyword>
<keyword evidence="6 13" id="KW-0479">Metal-binding</keyword>
<dbReference type="EMBL" id="NAIA01000004">
    <property type="protein sequence ID" value="OWF65007.1"/>
    <property type="molecule type" value="Genomic_DNA"/>
</dbReference>
<comment type="caution">
    <text evidence="15">The sequence shown here is derived from an EMBL/GenBank/DDBJ whole genome shotgun (WGS) entry which is preliminary data.</text>
</comment>
<dbReference type="PANTHER" id="PTHR43226">
    <property type="entry name" value="XAA-PRO AMINOPEPTIDASE 3"/>
    <property type="match status" value="1"/>
</dbReference>
<keyword evidence="8" id="KW-0482">Metalloprotease</keyword>
<evidence type="ECO:0000259" key="14">
    <source>
        <dbReference type="SMART" id="SM01011"/>
    </source>
</evidence>
<dbReference type="SUPFAM" id="SSF53092">
    <property type="entry name" value="Creatinase/prolidase N-terminal domain"/>
    <property type="match status" value="1"/>
</dbReference>
<organism evidence="15 16">
    <name type="scientific">Polynucleobacter hirudinilacicola</name>
    <dbReference type="NCBI Taxonomy" id="1743166"/>
    <lineage>
        <taxon>Bacteria</taxon>
        <taxon>Pseudomonadati</taxon>
        <taxon>Pseudomonadota</taxon>
        <taxon>Betaproteobacteria</taxon>
        <taxon>Burkholderiales</taxon>
        <taxon>Burkholderiaceae</taxon>
        <taxon>Polynucleobacter</taxon>
    </lineage>
</organism>
<evidence type="ECO:0000256" key="7">
    <source>
        <dbReference type="ARBA" id="ARBA00022801"/>
    </source>
</evidence>
<dbReference type="RefSeq" id="WP_087910384.1">
    <property type="nucleotide sequence ID" value="NZ_NAIA01000004.1"/>
</dbReference>
<gene>
    <name evidence="15" type="ORF">B6A14_10080</name>
</gene>
<feature type="domain" description="Aminopeptidase P N-terminal" evidence="14">
    <location>
        <begin position="4"/>
        <end position="145"/>
    </location>
</feature>
<evidence type="ECO:0000256" key="10">
    <source>
        <dbReference type="ARBA" id="ARBA00069363"/>
    </source>
</evidence>
<evidence type="ECO:0000256" key="1">
    <source>
        <dbReference type="ARBA" id="ARBA00001424"/>
    </source>
</evidence>
<dbReference type="InterPro" id="IPR052433">
    <property type="entry name" value="X-Pro_dipept-like"/>
</dbReference>
<evidence type="ECO:0000256" key="2">
    <source>
        <dbReference type="ARBA" id="ARBA00001936"/>
    </source>
</evidence>
<dbReference type="InterPro" id="IPR029149">
    <property type="entry name" value="Creatin/AminoP/Spt16_N"/>
</dbReference>
<evidence type="ECO:0000256" key="11">
    <source>
        <dbReference type="ARBA" id="ARBA00075356"/>
    </source>
</evidence>